<feature type="signal peptide" evidence="2">
    <location>
        <begin position="1"/>
        <end position="20"/>
    </location>
</feature>
<dbReference type="OrthoDB" id="2432613at2759"/>
<dbReference type="InterPro" id="IPR018466">
    <property type="entry name" value="Kre9/Knh1-like_N"/>
</dbReference>
<feature type="chain" id="PRO_5007867635" description="Yeast cell wall synthesis Kre9/Knh1-like N-terminal domain-containing protein" evidence="2">
    <location>
        <begin position="21"/>
        <end position="220"/>
    </location>
</feature>
<accession>A0A165UIN0</accession>
<proteinExistence type="predicted"/>
<dbReference type="PANTHER" id="PTHR28154:SF1">
    <property type="entry name" value="CELL WALL SYNTHESIS PROTEIN KNH1-RELATED"/>
    <property type="match status" value="1"/>
</dbReference>
<evidence type="ECO:0000313" key="4">
    <source>
        <dbReference type="EMBL" id="KZT28223.1"/>
    </source>
</evidence>
<evidence type="ECO:0000256" key="2">
    <source>
        <dbReference type="SAM" id="SignalP"/>
    </source>
</evidence>
<feature type="domain" description="Yeast cell wall synthesis Kre9/Knh1-like N-terminal" evidence="3">
    <location>
        <begin position="26"/>
        <end position="120"/>
    </location>
</feature>
<keyword evidence="5" id="KW-1185">Reference proteome</keyword>
<protein>
    <recommendedName>
        <fullName evidence="3">Yeast cell wall synthesis Kre9/Knh1-like N-terminal domain-containing protein</fullName>
    </recommendedName>
</protein>
<gene>
    <name evidence="4" type="ORF">NEOLEDRAFT_1129554</name>
</gene>
<dbReference type="Proteomes" id="UP000076761">
    <property type="component" value="Unassembled WGS sequence"/>
</dbReference>
<keyword evidence="1 2" id="KW-0732">Signal</keyword>
<reference evidence="4 5" key="1">
    <citation type="journal article" date="2016" name="Mol. Biol. Evol.">
        <title>Comparative Genomics of Early-Diverging Mushroom-Forming Fungi Provides Insights into the Origins of Lignocellulose Decay Capabilities.</title>
        <authorList>
            <person name="Nagy L.G."/>
            <person name="Riley R."/>
            <person name="Tritt A."/>
            <person name="Adam C."/>
            <person name="Daum C."/>
            <person name="Floudas D."/>
            <person name="Sun H."/>
            <person name="Yadav J.S."/>
            <person name="Pangilinan J."/>
            <person name="Larsson K.H."/>
            <person name="Matsuura K."/>
            <person name="Barry K."/>
            <person name="Labutti K."/>
            <person name="Kuo R."/>
            <person name="Ohm R.A."/>
            <person name="Bhattacharya S.S."/>
            <person name="Shirouzu T."/>
            <person name="Yoshinaga Y."/>
            <person name="Martin F.M."/>
            <person name="Grigoriev I.V."/>
            <person name="Hibbett D.S."/>
        </authorList>
    </citation>
    <scope>NUCLEOTIDE SEQUENCE [LARGE SCALE GENOMIC DNA]</scope>
    <source>
        <strain evidence="4 5">HHB14362 ss-1</strain>
    </source>
</reference>
<dbReference type="EMBL" id="KV425558">
    <property type="protein sequence ID" value="KZT28223.1"/>
    <property type="molecule type" value="Genomic_DNA"/>
</dbReference>
<dbReference type="GO" id="GO:0042546">
    <property type="term" value="P:cell wall biogenesis"/>
    <property type="evidence" value="ECO:0007669"/>
    <property type="project" value="InterPro"/>
</dbReference>
<evidence type="ECO:0000259" key="3">
    <source>
        <dbReference type="Pfam" id="PF10342"/>
    </source>
</evidence>
<dbReference type="PANTHER" id="PTHR28154">
    <property type="entry name" value="CELL WALL SYNTHESIS PROTEIN KNH1-RELATED"/>
    <property type="match status" value="1"/>
</dbReference>
<name>A0A165UIN0_9AGAM</name>
<evidence type="ECO:0000313" key="5">
    <source>
        <dbReference type="Proteomes" id="UP000076761"/>
    </source>
</evidence>
<dbReference type="InterPro" id="IPR045328">
    <property type="entry name" value="Kre9/Knh1"/>
</dbReference>
<dbReference type="GO" id="GO:0006078">
    <property type="term" value="P:(1-&gt;6)-beta-D-glucan biosynthetic process"/>
    <property type="evidence" value="ECO:0007669"/>
    <property type="project" value="InterPro"/>
</dbReference>
<dbReference type="STRING" id="1314782.A0A165UIN0"/>
<dbReference type="AlphaFoldDB" id="A0A165UIN0"/>
<organism evidence="4 5">
    <name type="scientific">Neolentinus lepideus HHB14362 ss-1</name>
    <dbReference type="NCBI Taxonomy" id="1314782"/>
    <lineage>
        <taxon>Eukaryota</taxon>
        <taxon>Fungi</taxon>
        <taxon>Dikarya</taxon>
        <taxon>Basidiomycota</taxon>
        <taxon>Agaricomycotina</taxon>
        <taxon>Agaricomycetes</taxon>
        <taxon>Gloeophyllales</taxon>
        <taxon>Gloeophyllaceae</taxon>
        <taxon>Neolentinus</taxon>
    </lineage>
</organism>
<evidence type="ECO:0000256" key="1">
    <source>
        <dbReference type="ARBA" id="ARBA00022729"/>
    </source>
</evidence>
<dbReference type="Pfam" id="PF10342">
    <property type="entry name" value="Kre9_KNH"/>
    <property type="match status" value="1"/>
</dbReference>
<dbReference type="InParanoid" id="A0A165UIN0"/>
<sequence>MFGSAFTAVVFAALAPSALATIFTTSPVASTSWPAGQQATISWQDDGISPSLQSFGPSKVSIYVGNAIQQTLLQPITPSVDVSTTSSIVFTPDASIGPNGADYFIRFESLSLKDATNPQYPALAFSAKFALSGMSGTFNSTVQAEIAGSSTAPLATPSATAATSSVAKTSAVSSTSKASASATSTAKSASASSGASQQIASTGLAAIAGVAAAVFGFTLW</sequence>